<dbReference type="PhylomeDB" id="A0A022RZY5"/>
<dbReference type="EMBL" id="KI630180">
    <property type="protein sequence ID" value="EYU45556.1"/>
    <property type="molecule type" value="Genomic_DNA"/>
</dbReference>
<reference evidence="3 4" key="1">
    <citation type="journal article" date="2013" name="Proc. Natl. Acad. Sci. U.S.A.">
        <title>Fine-scale variation in meiotic recombination in Mimulus inferred from population shotgun sequencing.</title>
        <authorList>
            <person name="Hellsten U."/>
            <person name="Wright K.M."/>
            <person name="Jenkins J."/>
            <person name="Shu S."/>
            <person name="Yuan Y."/>
            <person name="Wessler S.R."/>
            <person name="Schmutz J."/>
            <person name="Willis J.H."/>
            <person name="Rokhsar D.S."/>
        </authorList>
    </citation>
    <scope>NUCLEOTIDE SEQUENCE [LARGE SCALE GENOMIC DNA]</scope>
    <source>
        <strain evidence="4">cv. DUN x IM62</strain>
    </source>
</reference>
<dbReference type="InterPro" id="IPR052657">
    <property type="entry name" value="PDP_family_Arabidopsis"/>
</dbReference>
<evidence type="ECO:0000313" key="4">
    <source>
        <dbReference type="Proteomes" id="UP000030748"/>
    </source>
</evidence>
<dbReference type="Proteomes" id="UP000030748">
    <property type="component" value="Unassembled WGS sequence"/>
</dbReference>
<dbReference type="eggNOG" id="ENOG502SCAM">
    <property type="taxonomic scope" value="Eukaryota"/>
</dbReference>
<keyword evidence="4" id="KW-1185">Reference proteome</keyword>
<organism evidence="3 4">
    <name type="scientific">Erythranthe guttata</name>
    <name type="common">Yellow monkey flower</name>
    <name type="synonym">Mimulus guttatus</name>
    <dbReference type="NCBI Taxonomy" id="4155"/>
    <lineage>
        <taxon>Eukaryota</taxon>
        <taxon>Viridiplantae</taxon>
        <taxon>Streptophyta</taxon>
        <taxon>Embryophyta</taxon>
        <taxon>Tracheophyta</taxon>
        <taxon>Spermatophyta</taxon>
        <taxon>Magnoliopsida</taxon>
        <taxon>eudicotyledons</taxon>
        <taxon>Gunneridae</taxon>
        <taxon>Pentapetalae</taxon>
        <taxon>asterids</taxon>
        <taxon>lamiids</taxon>
        <taxon>Lamiales</taxon>
        <taxon>Phrymaceae</taxon>
        <taxon>Erythranthe</taxon>
    </lineage>
</organism>
<feature type="compositionally biased region" description="Basic and acidic residues" evidence="1">
    <location>
        <begin position="372"/>
        <end position="389"/>
    </location>
</feature>
<dbReference type="CDD" id="cd05162">
    <property type="entry name" value="PWWP"/>
    <property type="match status" value="1"/>
</dbReference>
<dbReference type="Gene3D" id="2.30.30.140">
    <property type="match status" value="1"/>
</dbReference>
<dbReference type="SUPFAM" id="SSF63748">
    <property type="entry name" value="Tudor/PWWP/MBT"/>
    <property type="match status" value="1"/>
</dbReference>
<dbReference type="SMART" id="SM00293">
    <property type="entry name" value="PWWP"/>
    <property type="match status" value="1"/>
</dbReference>
<dbReference type="PROSITE" id="PS50812">
    <property type="entry name" value="PWWP"/>
    <property type="match status" value="1"/>
</dbReference>
<sequence>MGYGEIKDIEIASMDLYTTVKSRTSNAKRRNTKYGCIESAAPRFCKSRRKNQIALHIAKKENINKSRRLMWLLEATKFDHHRESTSETGPRPPHHHHDEKGVTIEDSSNWSDLSAEETALEMLRSMSKERSEKLGYRGFKLGELVWGRIGTHPWWPGKILDESLANLLVILNKKEGCVLVAFFGDDSFGWLDPKDIVPFEPHFEKKSKQSQIPKFLIGVEEALIEIQKRSALGLTCTCHRSSTFKPHRVRGFLDVSLDGYTGESIYSIDQIKDARKGFDGRKMLSFLQELALRPNSYIGNGARKNFGRMKNVASVLAYRNAVYEGVSCENILAKDFGKKAMDDDLHDVYISYEAPKSGTRNTNKRKSIVSRYSEETTDTKRKGKMEIKSTQENVAAQETQRSSNKGQKSPLQNNDNEKTTMIIQFPPQGRLPSTSELKAKFARFGPFYEPGIKLFWKSSTCQVVFMCRSKAEAAYNHAVQNSPLFGESEAVYYLLPSEGSVSEKLPEASGSSCR</sequence>
<name>A0A022RZY5_ERYGU</name>
<gene>
    <name evidence="3" type="ORF">MIMGU_mgv1a004694mg</name>
</gene>
<dbReference type="Pfam" id="PF00855">
    <property type="entry name" value="PWWP"/>
    <property type="match status" value="1"/>
</dbReference>
<dbReference type="STRING" id="4155.A0A022RZY5"/>
<feature type="domain" description="PWWP" evidence="2">
    <location>
        <begin position="141"/>
        <end position="202"/>
    </location>
</feature>
<proteinExistence type="predicted"/>
<protein>
    <recommendedName>
        <fullName evidence="2">PWWP domain-containing protein</fullName>
    </recommendedName>
</protein>
<accession>A0A022RZY5</accession>
<evidence type="ECO:0000259" key="2">
    <source>
        <dbReference type="PROSITE" id="PS50812"/>
    </source>
</evidence>
<evidence type="ECO:0000313" key="3">
    <source>
        <dbReference type="EMBL" id="EYU45556.1"/>
    </source>
</evidence>
<feature type="region of interest" description="Disordered" evidence="1">
    <location>
        <begin position="81"/>
        <end position="111"/>
    </location>
</feature>
<dbReference type="AlphaFoldDB" id="A0A022RZY5"/>
<evidence type="ECO:0000256" key="1">
    <source>
        <dbReference type="SAM" id="MobiDB-lite"/>
    </source>
</evidence>
<dbReference type="OMA" id="GVRMARC"/>
<dbReference type="PANTHER" id="PTHR10688:SF5">
    <property type="entry name" value="PWWP DOMAIN-CONTAINING PROTEIN 1-RELATED"/>
    <property type="match status" value="1"/>
</dbReference>
<dbReference type="PANTHER" id="PTHR10688">
    <property type="entry name" value="PWWP DOMAIN-CONTAINING PROTEIN"/>
    <property type="match status" value="1"/>
</dbReference>
<feature type="compositionally biased region" description="Polar residues" evidence="1">
    <location>
        <begin position="390"/>
        <end position="416"/>
    </location>
</feature>
<dbReference type="InterPro" id="IPR000313">
    <property type="entry name" value="PWWP_dom"/>
</dbReference>
<dbReference type="OrthoDB" id="1927282at2759"/>
<feature type="region of interest" description="Disordered" evidence="1">
    <location>
        <begin position="355"/>
        <end position="416"/>
    </location>
</feature>